<evidence type="ECO:0000313" key="2">
    <source>
        <dbReference type="Proteomes" id="UP001642484"/>
    </source>
</evidence>
<dbReference type="Proteomes" id="UP001642484">
    <property type="component" value="Unassembled WGS sequence"/>
</dbReference>
<accession>A0ABP0R6Z5</accession>
<proteinExistence type="predicted"/>
<dbReference type="EMBL" id="CAXAMN010025572">
    <property type="protein sequence ID" value="CAK9096009.1"/>
    <property type="molecule type" value="Genomic_DNA"/>
</dbReference>
<organism evidence="1 2">
    <name type="scientific">Durusdinium trenchii</name>
    <dbReference type="NCBI Taxonomy" id="1381693"/>
    <lineage>
        <taxon>Eukaryota</taxon>
        <taxon>Sar</taxon>
        <taxon>Alveolata</taxon>
        <taxon>Dinophyceae</taxon>
        <taxon>Suessiales</taxon>
        <taxon>Symbiodiniaceae</taxon>
        <taxon>Durusdinium</taxon>
    </lineage>
</organism>
<name>A0ABP0R6Z5_9DINO</name>
<gene>
    <name evidence="1" type="ORF">CCMP2556_LOCUS45677</name>
</gene>
<keyword evidence="2" id="KW-1185">Reference proteome</keyword>
<evidence type="ECO:0000313" key="1">
    <source>
        <dbReference type="EMBL" id="CAK9096009.1"/>
    </source>
</evidence>
<protein>
    <submittedName>
        <fullName evidence="1">Uncharacterized protein</fullName>
    </submittedName>
</protein>
<comment type="caution">
    <text evidence="1">The sequence shown here is derived from an EMBL/GenBank/DDBJ whole genome shotgun (WGS) entry which is preliminary data.</text>
</comment>
<sequence length="109" mass="12367">MNGMTAPAGSPVVWRPHAALLRLPFCVEYGVRSEFWFVAFVPLNGSIEGKVHNRGAKKNEFQRAFNICAQTLRSSLSGFRTLDFIVLEKWCWKIIILEIASTQLRQELG</sequence>
<reference evidence="1 2" key="1">
    <citation type="submission" date="2024-02" db="EMBL/GenBank/DDBJ databases">
        <authorList>
            <person name="Chen Y."/>
            <person name="Shah S."/>
            <person name="Dougan E. K."/>
            <person name="Thang M."/>
            <person name="Chan C."/>
        </authorList>
    </citation>
    <scope>NUCLEOTIDE SEQUENCE [LARGE SCALE GENOMIC DNA]</scope>
</reference>